<evidence type="ECO:0000313" key="1">
    <source>
        <dbReference type="EMBL" id="NVD41315.1"/>
    </source>
</evidence>
<dbReference type="Proteomes" id="UP000520198">
    <property type="component" value="Unassembled WGS sequence"/>
</dbReference>
<dbReference type="EMBL" id="JABWDU010000005">
    <property type="protein sequence ID" value="NVD41315.1"/>
    <property type="molecule type" value="Genomic_DNA"/>
</dbReference>
<reference evidence="1 2" key="1">
    <citation type="submission" date="2020-06" db="EMBL/GenBank/DDBJ databases">
        <authorList>
            <person name="Grouzdev D.S."/>
        </authorList>
    </citation>
    <scope>NUCLEOTIDE SEQUENCE [LARGE SCALE GENOMIC DNA]</scope>
    <source>
        <strain evidence="1 2">HO-A22</strain>
    </source>
</reference>
<sequence>MPEQNGLTRRQRMHTLSKAEETRQIVRIDCMYCRITRRYRCSDLLKLCGDVPIDEIARHFRCDVCKHKDYLRAQFELPWGADTGKLQIRKLVRIKMVPRPVWKDDFY</sequence>
<accession>A0A7Y6Q944</accession>
<comment type="caution">
    <text evidence="1">The sequence shown here is derived from an EMBL/GenBank/DDBJ whole genome shotgun (WGS) entry which is preliminary data.</text>
</comment>
<keyword evidence="2" id="KW-1185">Reference proteome</keyword>
<dbReference type="RefSeq" id="WP_176354746.1">
    <property type="nucleotide sequence ID" value="NZ_JABWDU010000005.1"/>
</dbReference>
<evidence type="ECO:0000313" key="2">
    <source>
        <dbReference type="Proteomes" id="UP000520198"/>
    </source>
</evidence>
<organism evidence="1 2">
    <name type="scientific">Ensifer oleiphilus</name>
    <dbReference type="NCBI Taxonomy" id="2742698"/>
    <lineage>
        <taxon>Bacteria</taxon>
        <taxon>Pseudomonadati</taxon>
        <taxon>Pseudomonadota</taxon>
        <taxon>Alphaproteobacteria</taxon>
        <taxon>Hyphomicrobiales</taxon>
        <taxon>Rhizobiaceae</taxon>
        <taxon>Sinorhizobium/Ensifer group</taxon>
        <taxon>Ensifer</taxon>
    </lineage>
</organism>
<protein>
    <submittedName>
        <fullName evidence="1">Uncharacterized protein</fullName>
    </submittedName>
</protein>
<gene>
    <name evidence="1" type="ORF">HT585_20780</name>
</gene>
<dbReference type="AlphaFoldDB" id="A0A7Y6Q944"/>
<proteinExistence type="predicted"/>
<name>A0A7Y6Q944_9HYPH</name>